<keyword evidence="3" id="KW-1185">Reference proteome</keyword>
<name>U4LJ30_PYROM</name>
<sequence>MQPCTIHHALDSSTLDRMRHLSSLCALSFSSPSCGLFPKRSHWTEESPSSTRRSQNSGSGTQNIKIVYF</sequence>
<reference evidence="2 3" key="1">
    <citation type="journal article" date="2013" name="PLoS Genet.">
        <title>The genome and development-dependent transcriptomes of Pyronema confluens: a window into fungal evolution.</title>
        <authorList>
            <person name="Traeger S."/>
            <person name="Altegoer F."/>
            <person name="Freitag M."/>
            <person name="Gabaldon T."/>
            <person name="Kempken F."/>
            <person name="Kumar A."/>
            <person name="Marcet-Houben M."/>
            <person name="Poggeler S."/>
            <person name="Stajich J.E."/>
            <person name="Nowrousian M."/>
        </authorList>
    </citation>
    <scope>NUCLEOTIDE SEQUENCE [LARGE SCALE GENOMIC DNA]</scope>
    <source>
        <strain evidence="3">CBS 100304</strain>
        <tissue evidence="2">Vegetative mycelium</tissue>
    </source>
</reference>
<dbReference type="AlphaFoldDB" id="U4LJ30"/>
<gene>
    <name evidence="2" type="ORF">PCON_11908</name>
</gene>
<dbReference type="Proteomes" id="UP000018144">
    <property type="component" value="Unassembled WGS sequence"/>
</dbReference>
<feature type="compositionally biased region" description="Polar residues" evidence="1">
    <location>
        <begin position="46"/>
        <end position="63"/>
    </location>
</feature>
<evidence type="ECO:0000256" key="1">
    <source>
        <dbReference type="SAM" id="MobiDB-lite"/>
    </source>
</evidence>
<proteinExistence type="predicted"/>
<protein>
    <submittedName>
        <fullName evidence="2">Uncharacterized protein</fullName>
    </submittedName>
</protein>
<feature type="region of interest" description="Disordered" evidence="1">
    <location>
        <begin position="40"/>
        <end position="63"/>
    </location>
</feature>
<organism evidence="2 3">
    <name type="scientific">Pyronema omphalodes (strain CBS 100304)</name>
    <name type="common">Pyronema confluens</name>
    <dbReference type="NCBI Taxonomy" id="1076935"/>
    <lineage>
        <taxon>Eukaryota</taxon>
        <taxon>Fungi</taxon>
        <taxon>Dikarya</taxon>
        <taxon>Ascomycota</taxon>
        <taxon>Pezizomycotina</taxon>
        <taxon>Pezizomycetes</taxon>
        <taxon>Pezizales</taxon>
        <taxon>Pyronemataceae</taxon>
        <taxon>Pyronema</taxon>
    </lineage>
</organism>
<dbReference type="EMBL" id="HF935695">
    <property type="protein sequence ID" value="CCX12314.1"/>
    <property type="molecule type" value="Genomic_DNA"/>
</dbReference>
<evidence type="ECO:0000313" key="3">
    <source>
        <dbReference type="Proteomes" id="UP000018144"/>
    </source>
</evidence>
<accession>U4LJ30</accession>
<evidence type="ECO:0000313" key="2">
    <source>
        <dbReference type="EMBL" id="CCX12314.1"/>
    </source>
</evidence>